<evidence type="ECO:0000256" key="2">
    <source>
        <dbReference type="ARBA" id="ARBA00007783"/>
    </source>
</evidence>
<evidence type="ECO:0000256" key="4">
    <source>
        <dbReference type="ARBA" id="ARBA00022475"/>
    </source>
</evidence>
<feature type="transmembrane region" description="Helical" evidence="9">
    <location>
        <begin position="106"/>
        <end position="135"/>
    </location>
</feature>
<keyword evidence="7" id="KW-0762">Sugar transport</keyword>
<keyword evidence="4 9" id="KW-1003">Cell membrane</keyword>
<feature type="domain" description="ABC transmembrane type-2" evidence="10">
    <location>
        <begin position="29"/>
        <end position="253"/>
    </location>
</feature>
<dbReference type="Pfam" id="PF01061">
    <property type="entry name" value="ABC2_membrane"/>
    <property type="match status" value="1"/>
</dbReference>
<evidence type="ECO:0000256" key="5">
    <source>
        <dbReference type="ARBA" id="ARBA00022692"/>
    </source>
</evidence>
<feature type="transmembrane region" description="Helical" evidence="9">
    <location>
        <begin position="27"/>
        <end position="48"/>
    </location>
</feature>
<proteinExistence type="inferred from homology"/>
<organism evidence="11 12">
    <name type="scientific">Peteryoungia desertarenae</name>
    <dbReference type="NCBI Taxonomy" id="1813451"/>
    <lineage>
        <taxon>Bacteria</taxon>
        <taxon>Pseudomonadati</taxon>
        <taxon>Pseudomonadota</taxon>
        <taxon>Alphaproteobacteria</taxon>
        <taxon>Hyphomicrobiales</taxon>
        <taxon>Rhizobiaceae</taxon>
        <taxon>Peteryoungia</taxon>
    </lineage>
</organism>
<keyword evidence="3 9" id="KW-0813">Transport</keyword>
<feature type="transmembrane region" description="Helical" evidence="9">
    <location>
        <begin position="68"/>
        <end position="85"/>
    </location>
</feature>
<evidence type="ECO:0000256" key="3">
    <source>
        <dbReference type="ARBA" id="ARBA00022448"/>
    </source>
</evidence>
<keyword evidence="8 9" id="KW-0472">Membrane</keyword>
<evidence type="ECO:0000259" key="10">
    <source>
        <dbReference type="PROSITE" id="PS51012"/>
    </source>
</evidence>
<feature type="transmembrane region" description="Helical" evidence="9">
    <location>
        <begin position="232"/>
        <end position="250"/>
    </location>
</feature>
<keyword evidence="12" id="KW-1185">Reference proteome</keyword>
<dbReference type="InterPro" id="IPR047817">
    <property type="entry name" value="ABC2_TM_bact-type"/>
</dbReference>
<geneLocation type="plasmid" evidence="11 12">
    <name>pPRADMK78_01</name>
</geneLocation>
<comment type="similarity">
    <text evidence="2 9">Belongs to the ABC-2 integral membrane protein family.</text>
</comment>
<reference evidence="11 12" key="1">
    <citation type="submission" date="2020-06" db="EMBL/GenBank/DDBJ databases">
        <title>Genome sequence of Rhizobium sp strain ADMK78.</title>
        <authorList>
            <person name="Rahi P."/>
        </authorList>
    </citation>
    <scope>NUCLEOTIDE SEQUENCE [LARGE SCALE GENOMIC DNA]</scope>
    <source>
        <strain evidence="11 12">ADMK78</strain>
        <plasmid evidence="11 12">pPRADMK78_01</plasmid>
    </source>
</reference>
<dbReference type="EMBL" id="CP058351">
    <property type="protein sequence ID" value="QLF71705.1"/>
    <property type="molecule type" value="Genomic_DNA"/>
</dbReference>
<dbReference type="PROSITE" id="PS51012">
    <property type="entry name" value="ABC_TM2"/>
    <property type="match status" value="1"/>
</dbReference>
<sequence>MLRSLWQYRYFMLSSIRGELKGRFARSYLGGFWFILHPLAQSLIFSIVLAEVMHARIPNMESRASYPIYLLSGMAVWGLFTEILNRSMTIFIDQAAALKKIAFPRLCLPVIVWGGAIINHLLLLLAIAVIFAFFGHYPGAAWIYIPFGIALVSALAFGIGVFLGIINVFARDVGQIMMVLMQLWFWLTPIVYVKNVVPESVHAYIDLNPMTGLVAIYQDALLLNQAPNFGNLVPSAIVAFLAVSASFILFRRASPELVDAL</sequence>
<dbReference type="RefSeq" id="WP_138289701.1">
    <property type="nucleotide sequence ID" value="NZ_CP058351.1"/>
</dbReference>
<gene>
    <name evidence="11" type="ORF">FE840_018900</name>
</gene>
<evidence type="ECO:0000313" key="11">
    <source>
        <dbReference type="EMBL" id="QLF71705.1"/>
    </source>
</evidence>
<keyword evidence="11" id="KW-0614">Plasmid</keyword>
<evidence type="ECO:0000256" key="8">
    <source>
        <dbReference type="ARBA" id="ARBA00023136"/>
    </source>
</evidence>
<dbReference type="PANTHER" id="PTHR30413">
    <property type="entry name" value="INNER MEMBRANE TRANSPORT PERMEASE"/>
    <property type="match status" value="1"/>
</dbReference>
<evidence type="ECO:0000256" key="1">
    <source>
        <dbReference type="ARBA" id="ARBA00004651"/>
    </source>
</evidence>
<feature type="transmembrane region" description="Helical" evidence="9">
    <location>
        <begin position="141"/>
        <end position="166"/>
    </location>
</feature>
<keyword evidence="6 9" id="KW-1133">Transmembrane helix</keyword>
<evidence type="ECO:0000256" key="9">
    <source>
        <dbReference type="RuleBase" id="RU361157"/>
    </source>
</evidence>
<evidence type="ECO:0000256" key="6">
    <source>
        <dbReference type="ARBA" id="ARBA00022989"/>
    </source>
</evidence>
<evidence type="ECO:0000313" key="12">
    <source>
        <dbReference type="Proteomes" id="UP000308530"/>
    </source>
</evidence>
<keyword evidence="5 9" id="KW-0812">Transmembrane</keyword>
<keyword evidence="7" id="KW-0625">Polysaccharide transport</keyword>
<dbReference type="InterPro" id="IPR013525">
    <property type="entry name" value="ABC2_TM"/>
</dbReference>
<evidence type="ECO:0000256" key="7">
    <source>
        <dbReference type="ARBA" id="ARBA00023047"/>
    </source>
</evidence>
<name>A0ABX6QT43_9HYPH</name>
<comment type="subcellular location">
    <subcellularLocation>
        <location evidence="9">Cell inner membrane</location>
        <topology evidence="9">Multi-pass membrane protein</topology>
    </subcellularLocation>
    <subcellularLocation>
        <location evidence="1">Cell membrane</location>
        <topology evidence="1">Multi-pass membrane protein</topology>
    </subcellularLocation>
</comment>
<protein>
    <recommendedName>
        <fullName evidence="9">Transport permease protein</fullName>
    </recommendedName>
</protein>
<dbReference type="Proteomes" id="UP000308530">
    <property type="component" value="Plasmid pPRADMK78_01"/>
</dbReference>
<accession>A0ABX6QT43</accession>
<comment type="caution">
    <text evidence="9">Lacks conserved residue(s) required for the propagation of feature annotation.</text>
</comment>
<dbReference type="PANTHER" id="PTHR30413:SF10">
    <property type="entry name" value="CAPSULE POLYSACCHARIDE EXPORT INNER-MEMBRANE PROTEIN CTRC"/>
    <property type="match status" value="1"/>
</dbReference>